<evidence type="ECO:0000313" key="2">
    <source>
        <dbReference type="EMBL" id="CAB4593888.1"/>
    </source>
</evidence>
<gene>
    <name evidence="2" type="ORF">UFOPK1808_00316</name>
</gene>
<feature type="domain" description="PhnB-like" evidence="1">
    <location>
        <begin position="6"/>
        <end position="119"/>
    </location>
</feature>
<sequence>MAITGLTTFLWFDNEAEEAAEFYVSLFPGSRITSVSHYGPGSPKPEGSVLTVAFELFGQSFSALNASPQFPHSEAVSFMVHCDTQDEVDFVWNAIVDSGGQESQCGWCTDRFGVSWQIIPHALGAALSNPDPEKSQKAFAAMMKMTKIVIDDL</sequence>
<dbReference type="AlphaFoldDB" id="A0A6J6GAP1"/>
<proteinExistence type="predicted"/>
<organism evidence="2">
    <name type="scientific">freshwater metagenome</name>
    <dbReference type="NCBI Taxonomy" id="449393"/>
    <lineage>
        <taxon>unclassified sequences</taxon>
        <taxon>metagenomes</taxon>
        <taxon>ecological metagenomes</taxon>
    </lineage>
</organism>
<dbReference type="InterPro" id="IPR029068">
    <property type="entry name" value="Glyas_Bleomycin-R_OHBP_Dase"/>
</dbReference>
<dbReference type="PANTHER" id="PTHR33990:SF2">
    <property type="entry name" value="PHNB-LIKE DOMAIN-CONTAINING PROTEIN"/>
    <property type="match status" value="1"/>
</dbReference>
<dbReference type="Pfam" id="PF06983">
    <property type="entry name" value="3-dmu-9_3-mt"/>
    <property type="match status" value="1"/>
</dbReference>
<protein>
    <submittedName>
        <fullName evidence="2">Unannotated protein</fullName>
    </submittedName>
</protein>
<dbReference type="Gene3D" id="3.10.180.10">
    <property type="entry name" value="2,3-Dihydroxybiphenyl 1,2-Dioxygenase, domain 1"/>
    <property type="match status" value="1"/>
</dbReference>
<dbReference type="InterPro" id="IPR028973">
    <property type="entry name" value="PhnB-like"/>
</dbReference>
<name>A0A6J6GAP1_9ZZZZ</name>
<dbReference type="PANTHER" id="PTHR33990">
    <property type="entry name" value="PROTEIN YJDN-RELATED"/>
    <property type="match status" value="1"/>
</dbReference>
<dbReference type="InterPro" id="IPR009725">
    <property type="entry name" value="3_dmu_93_MTrfase"/>
</dbReference>
<accession>A0A6J6GAP1</accession>
<dbReference type="PIRSF" id="PIRSF021700">
    <property type="entry name" value="3_dmu_93_MTrfase"/>
    <property type="match status" value="1"/>
</dbReference>
<dbReference type="SUPFAM" id="SSF54593">
    <property type="entry name" value="Glyoxalase/Bleomycin resistance protein/Dihydroxybiphenyl dioxygenase"/>
    <property type="match status" value="1"/>
</dbReference>
<dbReference type="EMBL" id="CAEZUL010000020">
    <property type="protein sequence ID" value="CAB4593888.1"/>
    <property type="molecule type" value="Genomic_DNA"/>
</dbReference>
<evidence type="ECO:0000259" key="1">
    <source>
        <dbReference type="Pfam" id="PF06983"/>
    </source>
</evidence>
<reference evidence="2" key="1">
    <citation type="submission" date="2020-05" db="EMBL/GenBank/DDBJ databases">
        <authorList>
            <person name="Chiriac C."/>
            <person name="Salcher M."/>
            <person name="Ghai R."/>
            <person name="Kavagutti S V."/>
        </authorList>
    </citation>
    <scope>NUCLEOTIDE SEQUENCE</scope>
</reference>
<dbReference type="CDD" id="cd06588">
    <property type="entry name" value="PhnB_like"/>
    <property type="match status" value="1"/>
</dbReference>